<dbReference type="PIRSF" id="PIRSF002134">
    <property type="entry name" value="Ribosomal_S13"/>
    <property type="match status" value="1"/>
</dbReference>
<dbReference type="PANTHER" id="PTHR10871:SF1">
    <property type="entry name" value="SMALL RIBOSOMAL SUBUNIT PROTEIN US13M"/>
    <property type="match status" value="1"/>
</dbReference>
<dbReference type="AlphaFoldDB" id="A0A9E8YZL8"/>
<dbReference type="Gene3D" id="4.10.910.10">
    <property type="entry name" value="30s ribosomal protein s13, domain 2"/>
    <property type="match status" value="1"/>
</dbReference>
<gene>
    <name evidence="6" type="primary">rps13</name>
</gene>
<keyword evidence="5" id="KW-0812">Transmembrane</keyword>
<dbReference type="SUPFAM" id="SSF46946">
    <property type="entry name" value="S13-like H2TH domain"/>
    <property type="match status" value="1"/>
</dbReference>
<geneLocation type="mitochondrion" evidence="6"/>
<evidence type="ECO:0000256" key="3">
    <source>
        <dbReference type="ARBA" id="ARBA00023274"/>
    </source>
</evidence>
<proteinExistence type="inferred from homology"/>
<comment type="similarity">
    <text evidence="1 4">Belongs to the universal ribosomal protein uS13 family.</text>
</comment>
<keyword evidence="2 4" id="KW-0689">Ribosomal protein</keyword>
<dbReference type="Gene3D" id="1.10.8.50">
    <property type="match status" value="1"/>
</dbReference>
<dbReference type="InterPro" id="IPR027437">
    <property type="entry name" value="Rbsml_uS13_C"/>
</dbReference>
<feature type="transmembrane region" description="Helical" evidence="5">
    <location>
        <begin position="15"/>
        <end position="34"/>
    </location>
</feature>
<dbReference type="InterPro" id="IPR001892">
    <property type="entry name" value="Ribosomal_uS13"/>
</dbReference>
<evidence type="ECO:0000256" key="1">
    <source>
        <dbReference type="ARBA" id="ARBA00008080"/>
    </source>
</evidence>
<evidence type="ECO:0000256" key="4">
    <source>
        <dbReference type="RuleBase" id="RU003830"/>
    </source>
</evidence>
<dbReference type="GO" id="GO:0005829">
    <property type="term" value="C:cytosol"/>
    <property type="evidence" value="ECO:0007669"/>
    <property type="project" value="TreeGrafter"/>
</dbReference>
<keyword evidence="6" id="KW-0496">Mitochondrion</keyword>
<dbReference type="EMBL" id="ON390794">
    <property type="protein sequence ID" value="WAK85047.1"/>
    <property type="molecule type" value="Genomic_DNA"/>
</dbReference>
<evidence type="ECO:0000313" key="6">
    <source>
        <dbReference type="EMBL" id="WAK85047.1"/>
    </source>
</evidence>
<evidence type="ECO:0000256" key="2">
    <source>
        <dbReference type="ARBA" id="ARBA00022980"/>
    </source>
</evidence>
<dbReference type="PANTHER" id="PTHR10871">
    <property type="entry name" value="30S RIBOSOMAL PROTEIN S13/40S RIBOSOMAL PROTEIN S18"/>
    <property type="match status" value="1"/>
</dbReference>
<dbReference type="GO" id="GO:0015935">
    <property type="term" value="C:small ribosomal subunit"/>
    <property type="evidence" value="ECO:0007669"/>
    <property type="project" value="TreeGrafter"/>
</dbReference>
<evidence type="ECO:0000256" key="5">
    <source>
        <dbReference type="SAM" id="Phobius"/>
    </source>
</evidence>
<organism evidence="6">
    <name type="scientific">Amicula sp. isolate GU52X-4 cfCalB7</name>
    <dbReference type="NCBI Taxonomy" id="3003489"/>
    <lineage>
        <taxon>Eukaryota</taxon>
        <taxon>Sar</taxon>
        <taxon>Stramenopiles</taxon>
        <taxon>Ochrophyta</taxon>
        <taxon>Bacillariophyta</taxon>
        <taxon>Bacillariophyceae</taxon>
        <taxon>Bacillariophycidae</taxon>
        <taxon>Naviculales</taxon>
        <taxon>Naviculaceae</taxon>
        <taxon>Amicula</taxon>
    </lineage>
</organism>
<keyword evidence="5" id="KW-1133">Transmembrane helix</keyword>
<keyword evidence="5" id="KW-0472">Membrane</keyword>
<dbReference type="Pfam" id="PF00416">
    <property type="entry name" value="Ribosomal_S13"/>
    <property type="match status" value="1"/>
</dbReference>
<dbReference type="InterPro" id="IPR010979">
    <property type="entry name" value="Ribosomal_uS13-like_H2TH"/>
</dbReference>
<protein>
    <submittedName>
        <fullName evidence="6">Ribosomal protein S13</fullName>
    </submittedName>
</protein>
<dbReference type="PROSITE" id="PS50159">
    <property type="entry name" value="RIBOSOMAL_S13_2"/>
    <property type="match status" value="1"/>
</dbReference>
<dbReference type="GO" id="GO:0003723">
    <property type="term" value="F:RNA binding"/>
    <property type="evidence" value="ECO:0007669"/>
    <property type="project" value="InterPro"/>
</dbReference>
<accession>A0A9E8YZL8</accession>
<dbReference type="GO" id="GO:0003735">
    <property type="term" value="F:structural constituent of ribosome"/>
    <property type="evidence" value="ECO:0007669"/>
    <property type="project" value="InterPro"/>
</dbReference>
<name>A0A9E8YZL8_9STRA</name>
<keyword evidence="3 4" id="KW-0687">Ribonucleoprotein</keyword>
<sequence>MFYLFESEIPDNKSLLFALTYVFGIGKGSSILICKNLGFSNNLKVKNLSKEQIHKLLKFIEIMDIKIVSDLKKIQLLISQRLIIIKSYRGLRKNRGLPVRGQRTHTNAKTARKRY</sequence>
<dbReference type="GO" id="GO:0006412">
    <property type="term" value="P:translation"/>
    <property type="evidence" value="ECO:0007669"/>
    <property type="project" value="InterPro"/>
</dbReference>
<reference evidence="6" key="1">
    <citation type="submission" date="2022-04" db="EMBL/GenBank/DDBJ databases">
        <title>A new insight into Amicula, a genus of tiny marine littoral diatoms with the description of two new tropical species and the largest mitogenome known for a stramenopile.</title>
        <authorList>
            <person name="Gastineau R."/>
            <person name="Li C."/>
            <person name="Ashworth M.P."/>
            <person name="Witkowski A."/>
            <person name="Turmel M."/>
            <person name="Gorecka E."/>
            <person name="Frankovich T.A."/>
            <person name="Wachnicka A."/>
            <person name="Lobban C.S."/>
            <person name="Theriot E.C."/>
            <person name="Otis C."/>
            <person name="Dabek P."/>
            <person name="Binczewska A."/>
            <person name="Lemieux C."/>
        </authorList>
    </citation>
    <scope>NUCLEOTIDE SEQUENCE</scope>
    <source>
        <strain evidence="6">GU52X-4 cfCalB7</strain>
    </source>
</reference>